<feature type="region of interest" description="Disordered" evidence="1">
    <location>
        <begin position="45"/>
        <end position="68"/>
    </location>
</feature>
<dbReference type="KEGG" id="ssab:SSABA_v1c06220"/>
<evidence type="ECO:0000313" key="2">
    <source>
        <dbReference type="EMBL" id="AHI54024.1"/>
    </source>
</evidence>
<organism evidence="2 3">
    <name type="scientific">Spiroplasma sabaudiense Ar-1343</name>
    <dbReference type="NCBI Taxonomy" id="1276257"/>
    <lineage>
        <taxon>Bacteria</taxon>
        <taxon>Bacillati</taxon>
        <taxon>Mycoplasmatota</taxon>
        <taxon>Mollicutes</taxon>
        <taxon>Entomoplasmatales</taxon>
        <taxon>Spiroplasmataceae</taxon>
        <taxon>Spiroplasma</taxon>
    </lineage>
</organism>
<sequence>MSYKKRLKNEEVDIDISKRPNLSLDSTVTIENINITSEVTENLEPPKIFEENSADQNSVDNNCEQEDNTIYPDKKSFNNIYNRGWALESLKAAKADFNRNKAKINITKEPKIFLKFTDKQIKTIFHEFKEKVISATPKLVILKDRKFGYELFIDGSNNRFWVNALEFQEPINLKSPKYKHVWQGNSFIGYGFVEFEDFINKVHNLMSKGKTGVNLFRDYVVDVNFDRNRFISSNHDFKLFTYEEYVKIEKWYVKNKINIMIKIAGQKDIEDLNDEIKMQNKDKSKTTALQVIQAKLLLPPRRCRFLVVMPCLNPKYKGKNFANPENKLYKIGFLFND</sequence>
<dbReference type="Proteomes" id="UP000019265">
    <property type="component" value="Chromosome"/>
</dbReference>
<dbReference type="PATRIC" id="fig|1276257.3.peg.632"/>
<accession>W6AJW9</accession>
<dbReference type="HOGENOM" id="CLU_758427_0_0_14"/>
<name>W6AJW9_9MOLU</name>
<keyword evidence="3" id="KW-1185">Reference proteome</keyword>
<dbReference type="STRING" id="1276257.SSABA_v1c06220"/>
<dbReference type="EMBL" id="CP006934">
    <property type="protein sequence ID" value="AHI54024.1"/>
    <property type="molecule type" value="Genomic_DNA"/>
</dbReference>
<protein>
    <submittedName>
        <fullName evidence="2">Uncharacterized protein</fullName>
    </submittedName>
</protein>
<dbReference type="OrthoDB" id="389900at2"/>
<dbReference type="RefSeq" id="WP_025251163.1">
    <property type="nucleotide sequence ID" value="NZ_CP006934.1"/>
</dbReference>
<dbReference type="AlphaFoldDB" id="W6AJW9"/>
<proteinExistence type="predicted"/>
<gene>
    <name evidence="2" type="ORF">SSABA_v1c06220</name>
</gene>
<evidence type="ECO:0000256" key="1">
    <source>
        <dbReference type="SAM" id="MobiDB-lite"/>
    </source>
</evidence>
<evidence type="ECO:0000313" key="3">
    <source>
        <dbReference type="Proteomes" id="UP000019265"/>
    </source>
</evidence>
<reference evidence="2 3" key="1">
    <citation type="journal article" date="2014" name="Genome Biol. Evol.">
        <title>Molecular evolution of the substrate utilization strategies and putative virulence factors in mosquito-associated Spiroplasma species.</title>
        <authorList>
            <person name="Chang T.H."/>
            <person name="Lo W.S."/>
            <person name="Ku C."/>
            <person name="Chen L.L."/>
            <person name="Kuo C.H."/>
        </authorList>
    </citation>
    <scope>NUCLEOTIDE SEQUENCE [LARGE SCALE GENOMIC DNA]</scope>
    <source>
        <strain evidence="2">Ar-1343</strain>
    </source>
</reference>